<dbReference type="EMBL" id="LAZR01017090">
    <property type="protein sequence ID" value="KKM01828.1"/>
    <property type="molecule type" value="Genomic_DNA"/>
</dbReference>
<evidence type="ECO:0000259" key="1">
    <source>
        <dbReference type="Pfam" id="PF09699"/>
    </source>
</evidence>
<dbReference type="SUPFAM" id="SSF48695">
    <property type="entry name" value="Multiheme cytochromes"/>
    <property type="match status" value="1"/>
</dbReference>
<proteinExistence type="predicted"/>
<organism evidence="2">
    <name type="scientific">marine sediment metagenome</name>
    <dbReference type="NCBI Taxonomy" id="412755"/>
    <lineage>
        <taxon>unclassified sequences</taxon>
        <taxon>metagenomes</taxon>
        <taxon>ecological metagenomes</taxon>
    </lineage>
</organism>
<comment type="caution">
    <text evidence="2">The sequence shown here is derived from an EMBL/GenBank/DDBJ whole genome shotgun (WGS) entry which is preliminary data.</text>
</comment>
<sequence length="388" mass="39870">MRKTIIVLIVMTTFVLMFSGIAIANNGPHLGGAASGAVSGGFNQDTDACAGCHRAHTGIQAKLLIDGSDIFSFCTACHNGTGANANVMSGLFSGVDGATYDGHNSNPDGAIGMGLNAGGFSNSVGYTGRTNRDPDDDLDGAAVADENYGATTSGHNILGSDSGAPWVAWGGGSTGRGATGSAASGTITGGGSLSLTCTNCHDPHGSKNADNTERYRILKNKVNQEDDTDPPTVVDISGTAIKGWDNAWPGTKDYTRSGYKEGISTFCAACHTQYTSTSSVYAAGDGKGEVMRYRHVVDNVLEDGIAPLTTGNGKTITENLNEATHIQLPVEQSAAYAAALADGDEVVCVSCHQAHGTSASVNNPVDPAASTTLLRLDNRGVCQDCHQR</sequence>
<dbReference type="Gene3D" id="1.10.1130.10">
    <property type="entry name" value="Flavocytochrome C3, Chain A"/>
    <property type="match status" value="1"/>
</dbReference>
<name>A0A0F9JSA8_9ZZZZ</name>
<protein>
    <recommendedName>
        <fullName evidence="1">Doubled CXXCH motif domain-containing protein</fullName>
    </recommendedName>
</protein>
<dbReference type="InterPro" id="IPR036280">
    <property type="entry name" value="Multihaem_cyt_sf"/>
</dbReference>
<dbReference type="InterPro" id="IPR010177">
    <property type="entry name" value="Paired_CXXCH_1"/>
</dbReference>
<evidence type="ECO:0000313" key="2">
    <source>
        <dbReference type="EMBL" id="KKM01828.1"/>
    </source>
</evidence>
<gene>
    <name evidence="2" type="ORF">LCGC14_1790520</name>
</gene>
<accession>A0A0F9JSA8</accession>
<dbReference type="AlphaFoldDB" id="A0A0F9JSA8"/>
<feature type="domain" description="Doubled CXXCH motif" evidence="1">
    <location>
        <begin position="46"/>
        <end position="81"/>
    </location>
</feature>
<reference evidence="2" key="1">
    <citation type="journal article" date="2015" name="Nature">
        <title>Complex archaea that bridge the gap between prokaryotes and eukaryotes.</title>
        <authorList>
            <person name="Spang A."/>
            <person name="Saw J.H."/>
            <person name="Jorgensen S.L."/>
            <person name="Zaremba-Niedzwiedzka K."/>
            <person name="Martijn J."/>
            <person name="Lind A.E."/>
            <person name="van Eijk R."/>
            <person name="Schleper C."/>
            <person name="Guy L."/>
            <person name="Ettema T.J."/>
        </authorList>
    </citation>
    <scope>NUCLEOTIDE SEQUENCE</scope>
</reference>
<dbReference type="Pfam" id="PF09699">
    <property type="entry name" value="Paired_CXXCH_1"/>
    <property type="match status" value="1"/>
</dbReference>